<evidence type="ECO:0000256" key="1">
    <source>
        <dbReference type="ARBA" id="ARBA00005495"/>
    </source>
</evidence>
<dbReference type="STRING" id="1314781.A0A165GID1"/>
<keyword evidence="4" id="KW-0456">Lyase</keyword>
<gene>
    <name evidence="6" type="ORF">EXIGLDRAFT_676967</name>
</gene>
<protein>
    <recommendedName>
        <fullName evidence="5">CENP-V/GFA domain-containing protein</fullName>
    </recommendedName>
</protein>
<dbReference type="PANTHER" id="PTHR33337">
    <property type="entry name" value="GFA DOMAIN-CONTAINING PROTEIN"/>
    <property type="match status" value="1"/>
</dbReference>
<dbReference type="InterPro" id="IPR011057">
    <property type="entry name" value="Mss4-like_sf"/>
</dbReference>
<dbReference type="InterPro" id="IPR006913">
    <property type="entry name" value="CENP-V/GFA"/>
</dbReference>
<dbReference type="PANTHER" id="PTHR33337:SF40">
    <property type="entry name" value="CENP-V_GFA DOMAIN-CONTAINING PROTEIN-RELATED"/>
    <property type="match status" value="1"/>
</dbReference>
<comment type="similarity">
    <text evidence="1">Belongs to the Gfa family.</text>
</comment>
<dbReference type="Gene3D" id="3.90.1590.10">
    <property type="entry name" value="glutathione-dependent formaldehyde- activating enzyme (gfa)"/>
    <property type="match status" value="1"/>
</dbReference>
<evidence type="ECO:0000256" key="4">
    <source>
        <dbReference type="ARBA" id="ARBA00023239"/>
    </source>
</evidence>
<proteinExistence type="inferred from homology"/>
<keyword evidence="7" id="KW-1185">Reference proteome</keyword>
<dbReference type="EMBL" id="KV426046">
    <property type="protein sequence ID" value="KZV90567.1"/>
    <property type="molecule type" value="Genomic_DNA"/>
</dbReference>
<reference evidence="6 7" key="1">
    <citation type="journal article" date="2016" name="Mol. Biol. Evol.">
        <title>Comparative Genomics of Early-Diverging Mushroom-Forming Fungi Provides Insights into the Origins of Lignocellulose Decay Capabilities.</title>
        <authorList>
            <person name="Nagy L.G."/>
            <person name="Riley R."/>
            <person name="Tritt A."/>
            <person name="Adam C."/>
            <person name="Daum C."/>
            <person name="Floudas D."/>
            <person name="Sun H."/>
            <person name="Yadav J.S."/>
            <person name="Pangilinan J."/>
            <person name="Larsson K.H."/>
            <person name="Matsuura K."/>
            <person name="Barry K."/>
            <person name="Labutti K."/>
            <person name="Kuo R."/>
            <person name="Ohm R.A."/>
            <person name="Bhattacharya S.S."/>
            <person name="Shirouzu T."/>
            <person name="Yoshinaga Y."/>
            <person name="Martin F.M."/>
            <person name="Grigoriev I.V."/>
            <person name="Hibbett D.S."/>
        </authorList>
    </citation>
    <scope>NUCLEOTIDE SEQUENCE [LARGE SCALE GENOMIC DNA]</scope>
    <source>
        <strain evidence="6 7">HHB12029</strain>
    </source>
</reference>
<dbReference type="Pfam" id="PF04828">
    <property type="entry name" value="GFA"/>
    <property type="match status" value="1"/>
</dbReference>
<keyword evidence="2" id="KW-0479">Metal-binding</keyword>
<dbReference type="Proteomes" id="UP000077266">
    <property type="component" value="Unassembled WGS sequence"/>
</dbReference>
<accession>A0A165GID1</accession>
<organism evidence="6 7">
    <name type="scientific">Exidia glandulosa HHB12029</name>
    <dbReference type="NCBI Taxonomy" id="1314781"/>
    <lineage>
        <taxon>Eukaryota</taxon>
        <taxon>Fungi</taxon>
        <taxon>Dikarya</taxon>
        <taxon>Basidiomycota</taxon>
        <taxon>Agaricomycotina</taxon>
        <taxon>Agaricomycetes</taxon>
        <taxon>Auriculariales</taxon>
        <taxon>Exidiaceae</taxon>
        <taxon>Exidia</taxon>
    </lineage>
</organism>
<dbReference type="SUPFAM" id="SSF51316">
    <property type="entry name" value="Mss4-like"/>
    <property type="match status" value="1"/>
</dbReference>
<keyword evidence="3" id="KW-0862">Zinc</keyword>
<evidence type="ECO:0000256" key="2">
    <source>
        <dbReference type="ARBA" id="ARBA00022723"/>
    </source>
</evidence>
<dbReference type="PROSITE" id="PS51891">
    <property type="entry name" value="CENP_V_GFA"/>
    <property type="match status" value="1"/>
</dbReference>
<sequence>MADDEGSFGWCGPVPSHDGGTSEGDFIHKPPYAWTPNDAFAENVVYRARCYCGTVRFEFAAQPVTAKFCHCKVCQRLHGAPLAVLFHKTTVRMSSPTDTSLVFYSATKHARVHDVPCKVSCGECGSHLFDEGRNMVLAFPSAFELPPGPLPEPLRSQMHICYGSRTADVLDGLPKWSGLNGESKRLDDQGMPL</sequence>
<dbReference type="AlphaFoldDB" id="A0A165GID1"/>
<dbReference type="GO" id="GO:0016846">
    <property type="term" value="F:carbon-sulfur lyase activity"/>
    <property type="evidence" value="ECO:0007669"/>
    <property type="project" value="InterPro"/>
</dbReference>
<dbReference type="InParanoid" id="A0A165GID1"/>
<evidence type="ECO:0000313" key="6">
    <source>
        <dbReference type="EMBL" id="KZV90567.1"/>
    </source>
</evidence>
<name>A0A165GID1_EXIGL</name>
<feature type="domain" description="CENP-V/GFA" evidence="5">
    <location>
        <begin position="46"/>
        <end position="177"/>
    </location>
</feature>
<dbReference type="OrthoDB" id="9970124at2759"/>
<evidence type="ECO:0000313" key="7">
    <source>
        <dbReference type="Proteomes" id="UP000077266"/>
    </source>
</evidence>
<dbReference type="GO" id="GO:0046872">
    <property type="term" value="F:metal ion binding"/>
    <property type="evidence" value="ECO:0007669"/>
    <property type="project" value="UniProtKB-KW"/>
</dbReference>
<evidence type="ECO:0000256" key="3">
    <source>
        <dbReference type="ARBA" id="ARBA00022833"/>
    </source>
</evidence>
<evidence type="ECO:0000259" key="5">
    <source>
        <dbReference type="PROSITE" id="PS51891"/>
    </source>
</evidence>